<name>A0A2N5ZN03_MUIH1</name>
<evidence type="ECO:0000313" key="3">
    <source>
        <dbReference type="Proteomes" id="UP000234857"/>
    </source>
</evidence>
<evidence type="ECO:0008006" key="4">
    <source>
        <dbReference type="Google" id="ProtNLM"/>
    </source>
</evidence>
<accession>A0A2N5ZN03</accession>
<organism evidence="2 3">
    <name type="scientific">Muiribacterium halophilum</name>
    <dbReference type="NCBI Taxonomy" id="2053465"/>
    <lineage>
        <taxon>Bacteria</taxon>
        <taxon>Candidatus Muiribacteriota</taxon>
        <taxon>Candidatus Muiribacteriia</taxon>
        <taxon>Candidatus Muiribacteriales</taxon>
        <taxon>Candidatus Muiribacteriaceae</taxon>
        <taxon>Candidatus Muiribacterium</taxon>
    </lineage>
</organism>
<protein>
    <recommendedName>
        <fullName evidence="4">DUF502 domain-containing protein</fullName>
    </recommendedName>
</protein>
<feature type="transmembrane region" description="Helical" evidence="1">
    <location>
        <begin position="77"/>
        <end position="97"/>
    </location>
</feature>
<keyword evidence="1" id="KW-1133">Transmembrane helix</keyword>
<reference evidence="2 3" key="1">
    <citation type="submission" date="2017-11" db="EMBL/GenBank/DDBJ databases">
        <title>Genome-resolved metagenomics identifies genetic mobility, metabolic interactions, and unexpected diversity in perchlorate-reducing communities.</title>
        <authorList>
            <person name="Barnum T.P."/>
            <person name="Figueroa I.A."/>
            <person name="Carlstrom C.I."/>
            <person name="Lucas L.N."/>
            <person name="Engelbrektson A.L."/>
            <person name="Coates J.D."/>
        </authorList>
    </citation>
    <scope>NUCLEOTIDE SEQUENCE [LARGE SCALE GENOMIC DNA]</scope>
    <source>
        <strain evidence="2">BM706</strain>
    </source>
</reference>
<comment type="caution">
    <text evidence="2">The sequence shown here is derived from an EMBL/GenBank/DDBJ whole genome shotgun (WGS) entry which is preliminary data.</text>
</comment>
<dbReference type="AlphaFoldDB" id="A0A2N5ZN03"/>
<sequence>MFPGKKTRSNFIGFKIIVKSIISTILFYIRTYFLTGIAVLLPSALTLYVIITLFHWADSGFIADFTKNLTGYKIPGLGFIFTISAIILSGVFAKNFIGQKIFGFVENLLLRIPLAKNIITAIRQLLDFMKANRKSVFNKAILVEYPRRDCWVIGFVSTDAPKIVREALNEDNEVRSSKLISVFIPTTPNPTSGFLVFVPKKEVVELEITMEEAMKIVISGGVLSPENEQEGFQVEDISGE</sequence>
<dbReference type="PANTHER" id="PTHR31876">
    <property type="entry name" value="COV-LIKE PROTEIN 1"/>
    <property type="match status" value="1"/>
</dbReference>
<dbReference type="EMBL" id="PKTG01000011">
    <property type="protein sequence ID" value="PLX20012.1"/>
    <property type="molecule type" value="Genomic_DNA"/>
</dbReference>
<dbReference type="PANTHER" id="PTHR31876:SF26">
    <property type="entry name" value="PROTEIN LIKE COV 2"/>
    <property type="match status" value="1"/>
</dbReference>
<keyword evidence="1" id="KW-0812">Transmembrane</keyword>
<feature type="transmembrane region" description="Helical" evidence="1">
    <location>
        <begin position="36"/>
        <end position="57"/>
    </location>
</feature>
<keyword evidence="1" id="KW-0472">Membrane</keyword>
<dbReference type="Proteomes" id="UP000234857">
    <property type="component" value="Unassembled WGS sequence"/>
</dbReference>
<proteinExistence type="predicted"/>
<dbReference type="InterPro" id="IPR007462">
    <property type="entry name" value="COV1-like"/>
</dbReference>
<gene>
    <name evidence="2" type="ORF">C0601_00365</name>
</gene>
<evidence type="ECO:0000256" key="1">
    <source>
        <dbReference type="SAM" id="Phobius"/>
    </source>
</evidence>
<dbReference type="Pfam" id="PF04367">
    <property type="entry name" value="DUF502"/>
    <property type="match status" value="1"/>
</dbReference>
<evidence type="ECO:0000313" key="2">
    <source>
        <dbReference type="EMBL" id="PLX20012.1"/>
    </source>
</evidence>